<dbReference type="InterPro" id="IPR035009">
    <property type="entry name" value="SR140_RRM"/>
</dbReference>
<dbReference type="Pfam" id="PF00076">
    <property type="entry name" value="RRM_1"/>
    <property type="match status" value="1"/>
</dbReference>
<feature type="region of interest" description="Disordered" evidence="4">
    <location>
        <begin position="1"/>
        <end position="25"/>
    </location>
</feature>
<dbReference type="Pfam" id="PF04818">
    <property type="entry name" value="CID"/>
    <property type="match status" value="1"/>
</dbReference>
<feature type="compositionally biased region" description="Polar residues" evidence="4">
    <location>
        <begin position="894"/>
        <end position="903"/>
    </location>
</feature>
<dbReference type="GO" id="GO:0006396">
    <property type="term" value="P:RNA processing"/>
    <property type="evidence" value="ECO:0007669"/>
    <property type="project" value="InterPro"/>
</dbReference>
<proteinExistence type="predicted"/>
<dbReference type="InterPro" id="IPR000061">
    <property type="entry name" value="Surp"/>
</dbReference>
<dbReference type="Gene3D" id="6.10.140.420">
    <property type="match status" value="1"/>
</dbReference>
<dbReference type="SUPFAM" id="SSF109905">
    <property type="entry name" value="Surp module (SWAP domain)"/>
    <property type="match status" value="1"/>
</dbReference>
<dbReference type="PROSITE" id="PS50102">
    <property type="entry name" value="RRM"/>
    <property type="match status" value="1"/>
</dbReference>
<reference evidence="9" key="2">
    <citation type="submission" date="2025-08" db="UniProtKB">
        <authorList>
            <consortium name="RefSeq"/>
        </authorList>
    </citation>
    <scope>IDENTIFICATION</scope>
    <source>
        <strain evidence="9">S238N-H82</strain>
        <tissue evidence="9">Testes</tissue>
    </source>
</reference>
<feature type="coiled-coil region" evidence="3">
    <location>
        <begin position="132"/>
        <end position="179"/>
    </location>
</feature>
<dbReference type="PROSITE" id="PS51391">
    <property type="entry name" value="CID"/>
    <property type="match status" value="1"/>
</dbReference>
<keyword evidence="8" id="KW-1185">Reference proteome</keyword>
<dbReference type="Pfam" id="PF01805">
    <property type="entry name" value="Surp"/>
    <property type="match status" value="1"/>
</dbReference>
<dbReference type="Gene3D" id="1.25.40.90">
    <property type="match status" value="1"/>
</dbReference>
<feature type="compositionally biased region" description="Low complexity" evidence="4">
    <location>
        <begin position="991"/>
        <end position="1008"/>
    </location>
</feature>
<evidence type="ECO:0000259" key="7">
    <source>
        <dbReference type="PROSITE" id="PS51391"/>
    </source>
</evidence>
<evidence type="ECO:0000259" key="6">
    <source>
        <dbReference type="PROSITE" id="PS50128"/>
    </source>
</evidence>
<feature type="compositionally biased region" description="Polar residues" evidence="4">
    <location>
        <begin position="85"/>
        <end position="100"/>
    </location>
</feature>
<feature type="compositionally biased region" description="Basic and acidic residues" evidence="4">
    <location>
        <begin position="908"/>
        <end position="936"/>
    </location>
</feature>
<evidence type="ECO:0000313" key="9">
    <source>
        <dbReference type="RefSeq" id="XP_035692813.1"/>
    </source>
</evidence>
<dbReference type="Gene3D" id="3.30.70.330">
    <property type="match status" value="1"/>
</dbReference>
<feature type="domain" description="SURP motif" evidence="6">
    <location>
        <begin position="389"/>
        <end position="432"/>
    </location>
</feature>
<dbReference type="CDD" id="cd12223">
    <property type="entry name" value="RRM_SR140"/>
    <property type="match status" value="1"/>
</dbReference>
<dbReference type="InterPro" id="IPR008942">
    <property type="entry name" value="ENTH_VHS"/>
</dbReference>
<feature type="compositionally biased region" description="Basic and acidic residues" evidence="4">
    <location>
        <begin position="973"/>
        <end position="989"/>
    </location>
</feature>
<dbReference type="Gene3D" id="1.10.10.790">
    <property type="entry name" value="Surp module"/>
    <property type="match status" value="1"/>
</dbReference>
<reference evidence="8" key="1">
    <citation type="journal article" date="2020" name="Nat. Ecol. Evol.">
        <title>Deeply conserved synteny resolves early events in vertebrate evolution.</title>
        <authorList>
            <person name="Simakov O."/>
            <person name="Marletaz F."/>
            <person name="Yue J.X."/>
            <person name="O'Connell B."/>
            <person name="Jenkins J."/>
            <person name="Brandt A."/>
            <person name="Calef R."/>
            <person name="Tung C.H."/>
            <person name="Huang T.K."/>
            <person name="Schmutz J."/>
            <person name="Satoh N."/>
            <person name="Yu J.K."/>
            <person name="Putnam N.H."/>
            <person name="Green R.E."/>
            <person name="Rokhsar D.S."/>
        </authorList>
    </citation>
    <scope>NUCLEOTIDE SEQUENCE [LARGE SCALE GENOMIC DNA]</scope>
    <source>
        <strain evidence="8">S238N-H82</strain>
    </source>
</reference>
<dbReference type="InterPro" id="IPR013170">
    <property type="entry name" value="mRNA_splic_Cwf21_dom"/>
</dbReference>
<feature type="region of interest" description="Disordered" evidence="4">
    <location>
        <begin position="665"/>
        <end position="685"/>
    </location>
</feature>
<evidence type="ECO:0000256" key="2">
    <source>
        <dbReference type="PROSITE-ProRule" id="PRU00176"/>
    </source>
</evidence>
<dbReference type="PANTHER" id="PTHR23140:SF0">
    <property type="entry name" value="U2 SNRNP-ASSOCIATED SURP MOTIF-CONTAINING PROTEIN"/>
    <property type="match status" value="1"/>
</dbReference>
<dbReference type="OMA" id="FKSRVCN"/>
<dbReference type="Pfam" id="PF08312">
    <property type="entry name" value="cwf21"/>
    <property type="match status" value="1"/>
</dbReference>
<dbReference type="OrthoDB" id="377209at2759"/>
<organism evidence="8 9">
    <name type="scientific">Branchiostoma floridae</name>
    <name type="common">Florida lancelet</name>
    <name type="synonym">Amphioxus</name>
    <dbReference type="NCBI Taxonomy" id="7739"/>
    <lineage>
        <taxon>Eukaryota</taxon>
        <taxon>Metazoa</taxon>
        <taxon>Chordata</taxon>
        <taxon>Cephalochordata</taxon>
        <taxon>Leptocardii</taxon>
        <taxon>Amphioxiformes</taxon>
        <taxon>Branchiostomatidae</taxon>
        <taxon>Branchiostoma</taxon>
    </lineage>
</organism>
<dbReference type="FunFam" id="3.30.70.330:FF:000177">
    <property type="entry name" value="U2 snRNP-associated SURP motif-containing protein-like isoform X2"/>
    <property type="match status" value="1"/>
</dbReference>
<feature type="compositionally biased region" description="Basic and acidic residues" evidence="4">
    <location>
        <begin position="810"/>
        <end position="821"/>
    </location>
</feature>
<gene>
    <name evidence="9" type="primary">LOC118427251</name>
</gene>
<dbReference type="InterPro" id="IPR000504">
    <property type="entry name" value="RRM_dom"/>
</dbReference>
<accession>A0A9J7M2I9</accession>
<feature type="compositionally biased region" description="Basic residues" evidence="4">
    <location>
        <begin position="1009"/>
        <end position="1037"/>
    </location>
</feature>
<feature type="compositionally biased region" description="Basic residues" evidence="4">
    <location>
        <begin position="1046"/>
        <end position="1072"/>
    </location>
</feature>
<dbReference type="InterPro" id="IPR012677">
    <property type="entry name" value="Nucleotide-bd_a/b_plait_sf"/>
</dbReference>
<dbReference type="FunFam" id="1.10.10.790:FF:000006">
    <property type="entry name" value="U2 snRNP-associated SURP motif-containing protein isoform X1"/>
    <property type="match status" value="1"/>
</dbReference>
<evidence type="ECO:0000313" key="8">
    <source>
        <dbReference type="Proteomes" id="UP000001554"/>
    </source>
</evidence>
<dbReference type="SUPFAM" id="SSF54928">
    <property type="entry name" value="RNA-binding domain, RBD"/>
    <property type="match status" value="1"/>
</dbReference>
<feature type="coiled-coil region" evidence="3">
    <location>
        <begin position="47"/>
        <end position="76"/>
    </location>
</feature>
<dbReference type="SUPFAM" id="SSF48464">
    <property type="entry name" value="ENTH/VHS domain"/>
    <property type="match status" value="1"/>
</dbReference>
<protein>
    <submittedName>
        <fullName evidence="9">U2 snRNP-associated SURP motif-containing protein-like isoform X1</fullName>
    </submittedName>
</protein>
<dbReference type="RefSeq" id="XP_035692813.1">
    <property type="nucleotide sequence ID" value="XM_035836920.1"/>
</dbReference>
<evidence type="ECO:0000259" key="5">
    <source>
        <dbReference type="PROSITE" id="PS50102"/>
    </source>
</evidence>
<dbReference type="GO" id="GO:0003723">
    <property type="term" value="F:RNA binding"/>
    <property type="evidence" value="ECO:0000318"/>
    <property type="project" value="GO_Central"/>
</dbReference>
<feature type="region of interest" description="Disordered" evidence="4">
    <location>
        <begin position="802"/>
        <end position="865"/>
    </location>
</feature>
<evidence type="ECO:0000256" key="3">
    <source>
        <dbReference type="SAM" id="Coils"/>
    </source>
</evidence>
<dbReference type="InterPro" id="IPR035967">
    <property type="entry name" value="SWAP/Surp_sf"/>
</dbReference>
<keyword evidence="3" id="KW-0175">Coiled coil</keyword>
<dbReference type="Proteomes" id="UP000001554">
    <property type="component" value="Chromosome 12"/>
</dbReference>
<dbReference type="InterPro" id="IPR051485">
    <property type="entry name" value="SR-CTD_assoc_factor"/>
</dbReference>
<feature type="region of interest" description="Disordered" evidence="4">
    <location>
        <begin position="885"/>
        <end position="1072"/>
    </location>
</feature>
<dbReference type="GO" id="GO:0005634">
    <property type="term" value="C:nucleus"/>
    <property type="evidence" value="ECO:0000318"/>
    <property type="project" value="GO_Central"/>
</dbReference>
<dbReference type="SMART" id="SM00360">
    <property type="entry name" value="RRM"/>
    <property type="match status" value="1"/>
</dbReference>
<dbReference type="GeneID" id="118427251"/>
<dbReference type="InterPro" id="IPR006569">
    <property type="entry name" value="CID_dom"/>
</dbReference>
<keyword evidence="1 2" id="KW-0694">RNA-binding</keyword>
<feature type="compositionally biased region" description="Basic residues" evidence="4">
    <location>
        <begin position="945"/>
        <end position="954"/>
    </location>
</feature>
<dbReference type="PROSITE" id="PS50128">
    <property type="entry name" value="SURP"/>
    <property type="match status" value="1"/>
</dbReference>
<dbReference type="SMART" id="SM00648">
    <property type="entry name" value="SWAP"/>
    <property type="match status" value="1"/>
</dbReference>
<feature type="domain" description="CID" evidence="7">
    <location>
        <begin position="493"/>
        <end position="638"/>
    </location>
</feature>
<feature type="compositionally biased region" description="Acidic residues" evidence="4">
    <location>
        <begin position="822"/>
        <end position="837"/>
    </location>
</feature>
<dbReference type="InterPro" id="IPR047488">
    <property type="entry name" value="SR140_cwf21"/>
</dbReference>
<dbReference type="KEGG" id="bfo:118427251"/>
<feature type="region of interest" description="Disordered" evidence="4">
    <location>
        <begin position="85"/>
        <end position="129"/>
    </location>
</feature>
<dbReference type="PANTHER" id="PTHR23140">
    <property type="entry name" value="RNA PROCESSING PROTEIN LD23810P"/>
    <property type="match status" value="1"/>
</dbReference>
<feature type="domain" description="RRM" evidence="5">
    <location>
        <begin position="226"/>
        <end position="307"/>
    </location>
</feature>
<sequence>MADKLPWGLKSEGLTPGSMKNVKKGTGTSMLQSISEQKLKAFSVGRMNQKKTLSKKEQEELKKKEEEKAAAQVFEEFVASFEDSASQGPKTWVRGNTINPETKKETTSSKKGALYKPASRLPLPEPSISAIMKREQEKKAETAKKKKEKDKKKSNLELFKEELKIIQEEREERHRLKKQMFGVSDLAGRQSRFEPLSETSFLSLSKPTMLEDYQSGSHDTGDPSTTNLYIGNINPKMTEEMLCQEFGKFGPLASVKIMWPRTEEERARNRNCGFVAYMNRKDAERALNALRDKEIMSFKIQLGWGKAVPIPPHPVYIPPAMVELALPPPPSGLPFNAQPKQPLPPDKRPPPGMILNGPPPGMPQEEFDQTLYNAVVKVVIPTERPLLQLIHRMIEFVVREGPMFEAMIMNREINNPMFRFLFENQSPAHVYYRWKLFSILQGDSPQKWKPQEFRMFKSGSLWRPPPMNPYLQGMPDDVVTTEMHDEPIKRGALKDNDRDKLEDLLRGLNPERPKVAEAMLFCLDHADAAEEVVECIAESLSILQTPLPKKIARLYLVSDILHNSCAKVPNASFYRKFFEGKLPEIFADVCAAYKNIQGKMKAEQFKHKVMSCFHAWEDWAVYPESFLIKLQNIFLGLETLSDEADTEKGGDTPPTGATRELLMPTQPIQDTKAKKKEEKEERRVVESVPSTAVEIDGVPIMAKAGLDGILLDVDGIPIKEGEDIDGIPIGVSENVDGLVIKVEDIDGKPTLLPEVIDDDLDGQPMKEEPVFKVAPSKWETVDPSDIEAQAMTTSKWDLLEQQDEDDPDQDDKSQGDSPDKPGDDDDVDGMPMEDDGQDSLGRDYDSRREVPPDIAAELKMTEMSEEKRARLREIEMKVMKYMDELESGKRSRKSGMSMSQQVQHYRGKLLEREREREIEKIKERHRLERLKDKEEVSSQDSSPHREKKRRRSRSHSASPSPGKRYSSRSGSPRSEKSERHRTERPERRSRSQSGSPSSHRTSSPTSTSSRKKKRSKSRSPRRSRRSRSPKSPRRSKSSRSQSPSSARKHSVKSRSRSPHKKSSSHKHKKSKH</sequence>
<evidence type="ECO:0000256" key="4">
    <source>
        <dbReference type="SAM" id="MobiDB-lite"/>
    </source>
</evidence>
<dbReference type="CDD" id="cd21370">
    <property type="entry name" value="cwf21_SR140"/>
    <property type="match status" value="1"/>
</dbReference>
<feature type="compositionally biased region" description="Basic and acidic residues" evidence="4">
    <location>
        <begin position="840"/>
        <end position="851"/>
    </location>
</feature>
<dbReference type="AlphaFoldDB" id="A0A9J7M2I9"/>
<name>A0A9J7M2I9_BRAFL</name>
<feature type="compositionally biased region" description="Low complexity" evidence="4">
    <location>
        <begin position="955"/>
        <end position="972"/>
    </location>
</feature>
<dbReference type="SMART" id="SM01115">
    <property type="entry name" value="cwf21"/>
    <property type="match status" value="1"/>
</dbReference>
<feature type="compositionally biased region" description="Basic and acidic residues" evidence="4">
    <location>
        <begin position="671"/>
        <end position="685"/>
    </location>
</feature>
<dbReference type="InterPro" id="IPR035979">
    <property type="entry name" value="RBD_domain_sf"/>
</dbReference>
<evidence type="ECO:0000256" key="1">
    <source>
        <dbReference type="ARBA" id="ARBA00022884"/>
    </source>
</evidence>
<dbReference type="SMART" id="SM00582">
    <property type="entry name" value="RPR"/>
    <property type="match status" value="1"/>
</dbReference>